<proteinExistence type="predicted"/>
<dbReference type="Gene3D" id="2.60.40.1180">
    <property type="entry name" value="Golgi alpha-mannosidase II"/>
    <property type="match status" value="1"/>
</dbReference>
<dbReference type="CDD" id="cd11356">
    <property type="entry name" value="AmyAc_Sucrose_phosphorylase-like_1"/>
    <property type="match status" value="1"/>
</dbReference>
<dbReference type="EMBL" id="JBEGCI010000020">
    <property type="protein sequence ID" value="MEQ6890350.1"/>
    <property type="molecule type" value="Genomic_DNA"/>
</dbReference>
<accession>A0ABV1ND42</accession>
<dbReference type="RefSeq" id="WP_349759834.1">
    <property type="nucleotide sequence ID" value="NZ_JBEGCI010000020.1"/>
</dbReference>
<dbReference type="InterPro" id="IPR017853">
    <property type="entry name" value="GH"/>
</dbReference>
<evidence type="ECO:0000313" key="4">
    <source>
        <dbReference type="EMBL" id="MEQ6890350.1"/>
    </source>
</evidence>
<keyword evidence="5" id="KW-1185">Reference proteome</keyword>
<name>A0ABV1ND42_9GAMM</name>
<dbReference type="SUPFAM" id="SSF51445">
    <property type="entry name" value="(Trans)glycosidases"/>
    <property type="match status" value="1"/>
</dbReference>
<feature type="domain" description="Glycosyl hydrolase family 13 catalytic" evidence="3">
    <location>
        <begin position="66"/>
        <end position="518"/>
    </location>
</feature>
<organism evidence="4 5">
    <name type="scientific">Halomonas pelophila</name>
    <dbReference type="NCBI Taxonomy" id="3151122"/>
    <lineage>
        <taxon>Bacteria</taxon>
        <taxon>Pseudomonadati</taxon>
        <taxon>Pseudomonadota</taxon>
        <taxon>Gammaproteobacteria</taxon>
        <taxon>Oceanospirillales</taxon>
        <taxon>Halomonadaceae</taxon>
        <taxon>Halomonas</taxon>
    </lineage>
</organism>
<evidence type="ECO:0000313" key="5">
    <source>
        <dbReference type="Proteomes" id="UP001472978"/>
    </source>
</evidence>
<dbReference type="InterPro" id="IPR006047">
    <property type="entry name" value="GH13_cat_dom"/>
</dbReference>
<dbReference type="PANTHER" id="PTHR38784">
    <property type="entry name" value="SUCROSE PHOSPHORYLASE"/>
    <property type="match status" value="1"/>
</dbReference>
<dbReference type="Gene3D" id="3.20.20.80">
    <property type="entry name" value="Glycosidases"/>
    <property type="match status" value="1"/>
</dbReference>
<dbReference type="InterPro" id="IPR033746">
    <property type="entry name" value="GGa_phosphorylase"/>
</dbReference>
<reference evidence="4 5" key="1">
    <citation type="submission" date="2024-05" db="EMBL/GenBank/DDBJ databases">
        <title>Halomonas sp. CS7 16S ribosomal RNA gene Genome sequencing and assembly.</title>
        <authorList>
            <person name="Yook S."/>
        </authorList>
    </citation>
    <scope>NUCLEOTIDE SEQUENCE [LARGE SCALE GENOMIC DNA]</scope>
    <source>
        <strain evidence="4 5">CS7</strain>
    </source>
</reference>
<evidence type="ECO:0000256" key="2">
    <source>
        <dbReference type="ARBA" id="ARBA00022679"/>
    </source>
</evidence>
<evidence type="ECO:0000256" key="1">
    <source>
        <dbReference type="ARBA" id="ARBA00022676"/>
    </source>
</evidence>
<dbReference type="InterPro" id="IPR045857">
    <property type="entry name" value="O16G_dom_2"/>
</dbReference>
<dbReference type="Proteomes" id="UP001472978">
    <property type="component" value="Unassembled WGS sequence"/>
</dbReference>
<dbReference type="SMART" id="SM00642">
    <property type="entry name" value="Aamy"/>
    <property type="match status" value="1"/>
</dbReference>
<dbReference type="InterPro" id="IPR016377">
    <property type="entry name" value="Sucrose_GGa_phosphorylase-rel"/>
</dbReference>
<dbReference type="InterPro" id="IPR013780">
    <property type="entry name" value="Glyco_hydro_b"/>
</dbReference>
<protein>
    <submittedName>
        <fullName evidence="4">Sugar phosphorylase</fullName>
    </submittedName>
</protein>
<keyword evidence="1" id="KW-0328">Glycosyltransferase</keyword>
<sequence length="611" mass="68747">MSQPRSLARPLDEAGFMARARDHLGVLYGPRREEVLRRLLTLLSHHRGALPPRRFEAAAPLWSERDQWLIGYGDSLVDGDAPPLAVLLAFLEARLPETFSGVHVLPFFPWSSDDGFSVIHYREVDPALGDWADIRRLAERGDLIVDLVLNHVSRESLWFVDYLSGSLPGRDYFIEMAPDTDLSAVVRPRSSPLLVPVPTRRGTRHLWATFSEDQIDLNFANPDVLLEFIGILLFYLEQGARVIRLDAIAFLWKIPGTSCLHLPETHEVVRLLRAVVDHLAPGTLLLTETNVPHRENLSYFGLQRLSGGGLDRLSDGENEAPATPDEAHLVYQFPLPPLLLHTLTSGEAATLADWLGSLPDLPPGCSYVNFTASHDGIGVRPLEGWLPHHEVEALLELMHRFGGFVSMRTDAEGHDVPYEINITWFEAMKGTRRGADPWQVERFLCSQHLMLALQGIPALYVHSLTATLNDLEGVERTGRLRAINRHRWHAPALEELLESRNTQTREVFLALTRRLAVRRLEPCFHPDARQRVIPSSPALLVLERGPLDDGRRLLAIHNVTDRRQPLALEALAEPGWHDLLEDAPWTGEETGEERGEESLAPYRNLWLVNPG</sequence>
<dbReference type="Pfam" id="PF00128">
    <property type="entry name" value="Alpha-amylase"/>
    <property type="match status" value="1"/>
</dbReference>
<dbReference type="PIRSF" id="PIRSF003059">
    <property type="entry name" value="Sucrose_phosphorylase"/>
    <property type="match status" value="1"/>
</dbReference>
<keyword evidence="2" id="KW-0808">Transferase</keyword>
<dbReference type="PANTHER" id="PTHR38784:SF1">
    <property type="entry name" value="SUCROSE PHOSPHORYLASE"/>
    <property type="match status" value="1"/>
</dbReference>
<dbReference type="Gene3D" id="3.90.400.10">
    <property type="entry name" value="Oligo-1,6-glucosidase, Domain 2"/>
    <property type="match status" value="1"/>
</dbReference>
<evidence type="ECO:0000259" key="3">
    <source>
        <dbReference type="SMART" id="SM00642"/>
    </source>
</evidence>
<comment type="caution">
    <text evidence="4">The sequence shown here is derived from an EMBL/GenBank/DDBJ whole genome shotgun (WGS) entry which is preliminary data.</text>
</comment>
<gene>
    <name evidence="4" type="ORF">ABE957_16880</name>
</gene>